<proteinExistence type="predicted"/>
<accession>A0A6H1ZY05</accession>
<dbReference type="EMBL" id="MT144912">
    <property type="protein sequence ID" value="QJI01277.1"/>
    <property type="molecule type" value="Genomic_DNA"/>
</dbReference>
<dbReference type="AlphaFoldDB" id="A0A6H1ZY05"/>
<organism evidence="1">
    <name type="scientific">viral metagenome</name>
    <dbReference type="NCBI Taxonomy" id="1070528"/>
    <lineage>
        <taxon>unclassified sequences</taxon>
        <taxon>metagenomes</taxon>
        <taxon>organismal metagenomes</taxon>
    </lineage>
</organism>
<gene>
    <name evidence="1" type="ORF">TM448A02608_0002</name>
    <name evidence="2" type="ORF">TM448B02459_0002</name>
</gene>
<evidence type="ECO:0000313" key="2">
    <source>
        <dbReference type="EMBL" id="QJI01277.1"/>
    </source>
</evidence>
<evidence type="ECO:0000313" key="1">
    <source>
        <dbReference type="EMBL" id="QJA52301.1"/>
    </source>
</evidence>
<sequence length="71" mass="8327">MDLQEQLEIKVDDPTVLLKDVIREIERTNFPVITSDKYPTAWWQTSMGLEISYQISKMLSGLLDRVKKLEE</sequence>
<dbReference type="EMBL" id="MT144329">
    <property type="protein sequence ID" value="QJA52301.1"/>
    <property type="molecule type" value="Genomic_DNA"/>
</dbReference>
<reference evidence="1" key="1">
    <citation type="submission" date="2020-03" db="EMBL/GenBank/DDBJ databases">
        <title>The deep terrestrial virosphere.</title>
        <authorList>
            <person name="Holmfeldt K."/>
            <person name="Nilsson E."/>
            <person name="Simone D."/>
            <person name="Lopez-Fernandez M."/>
            <person name="Wu X."/>
            <person name="de Brujin I."/>
            <person name="Lundin D."/>
            <person name="Andersson A."/>
            <person name="Bertilsson S."/>
            <person name="Dopson M."/>
        </authorList>
    </citation>
    <scope>NUCLEOTIDE SEQUENCE</scope>
    <source>
        <strain evidence="1">TM448A02608</strain>
        <strain evidence="2">TM448B02459</strain>
    </source>
</reference>
<protein>
    <submittedName>
        <fullName evidence="1">Uncharacterized protein</fullName>
    </submittedName>
</protein>
<name>A0A6H1ZY05_9ZZZZ</name>